<dbReference type="CDD" id="cd00093">
    <property type="entry name" value="HTH_XRE"/>
    <property type="match status" value="1"/>
</dbReference>
<dbReference type="PANTHER" id="PTHR46797">
    <property type="entry name" value="HTH-TYPE TRANSCRIPTIONAL REGULATOR"/>
    <property type="match status" value="1"/>
</dbReference>
<dbReference type="SUPFAM" id="SSF47413">
    <property type="entry name" value="lambda repressor-like DNA-binding domains"/>
    <property type="match status" value="1"/>
</dbReference>
<evidence type="ECO:0000313" key="5">
    <source>
        <dbReference type="Proteomes" id="UP001597417"/>
    </source>
</evidence>
<evidence type="ECO:0000256" key="2">
    <source>
        <dbReference type="SAM" id="MobiDB-lite"/>
    </source>
</evidence>
<sequence>MPLPSDAKALGRRVAAHRTRRGLSQKELGAKIDRSESWVSQVERGARRIDRMSVLETLAEALEVPIGELAPEENVVAATTQKPRAASSLSLALSSSDALQAVLSDKAPVDVDALGARAEQAWDFAHGSEYENLSELLGTLIPELEYASRKATGEDRRRACIAKAKAYHAAAGVLSKMDELAAAWVAVDRSISAAEEADDPLLMAAGAFRLAIVFQNARRQDLAMRTAQTAVNALGRMVEAGEPEAVAMRGALYLQLAVASARLNHAEDAYGFLDQARKAASFLGVDRNDYNTEFGPTNVLLHEVNVAVELGDAGRALRVAAKADTSHMSPERQGRLLIDVARAHAQRRQAIELTGALRQAFEIAPEQVRTHHLVHELLGDALRTDYGNAPELRELAQQIGATS</sequence>
<dbReference type="SUPFAM" id="SSF48452">
    <property type="entry name" value="TPR-like"/>
    <property type="match status" value="1"/>
</dbReference>
<evidence type="ECO:0000259" key="3">
    <source>
        <dbReference type="PROSITE" id="PS50943"/>
    </source>
</evidence>
<name>A0ABW5FRY1_9PSEU</name>
<comment type="caution">
    <text evidence="4">The sequence shown here is derived from an EMBL/GenBank/DDBJ whole genome shotgun (WGS) entry which is preliminary data.</text>
</comment>
<feature type="region of interest" description="Disordered" evidence="2">
    <location>
        <begin position="1"/>
        <end position="20"/>
    </location>
</feature>
<dbReference type="RefSeq" id="WP_378265766.1">
    <property type="nucleotide sequence ID" value="NZ_JBHUKR010000007.1"/>
</dbReference>
<gene>
    <name evidence="4" type="ORF">ACFSXZ_15750</name>
</gene>
<dbReference type="Proteomes" id="UP001597417">
    <property type="component" value="Unassembled WGS sequence"/>
</dbReference>
<dbReference type="PROSITE" id="PS50943">
    <property type="entry name" value="HTH_CROC1"/>
    <property type="match status" value="1"/>
</dbReference>
<dbReference type="Gene3D" id="1.10.260.40">
    <property type="entry name" value="lambda repressor-like DNA-binding domains"/>
    <property type="match status" value="1"/>
</dbReference>
<dbReference type="PANTHER" id="PTHR46797:SF1">
    <property type="entry name" value="METHYLPHOSPHONATE SYNTHASE"/>
    <property type="match status" value="1"/>
</dbReference>
<dbReference type="InterPro" id="IPR011990">
    <property type="entry name" value="TPR-like_helical_dom_sf"/>
</dbReference>
<dbReference type="EMBL" id="JBHUKR010000007">
    <property type="protein sequence ID" value="MFD2417780.1"/>
    <property type="molecule type" value="Genomic_DNA"/>
</dbReference>
<keyword evidence="1" id="KW-0238">DNA-binding</keyword>
<reference evidence="5" key="1">
    <citation type="journal article" date="2019" name="Int. J. Syst. Evol. Microbiol.">
        <title>The Global Catalogue of Microorganisms (GCM) 10K type strain sequencing project: providing services to taxonomists for standard genome sequencing and annotation.</title>
        <authorList>
            <consortium name="The Broad Institute Genomics Platform"/>
            <consortium name="The Broad Institute Genome Sequencing Center for Infectious Disease"/>
            <person name="Wu L."/>
            <person name="Ma J."/>
        </authorList>
    </citation>
    <scope>NUCLEOTIDE SEQUENCE [LARGE SCALE GENOMIC DNA]</scope>
    <source>
        <strain evidence="5">CGMCC 4.7645</strain>
    </source>
</reference>
<proteinExistence type="predicted"/>
<dbReference type="InterPro" id="IPR001387">
    <property type="entry name" value="Cro/C1-type_HTH"/>
</dbReference>
<dbReference type="InterPro" id="IPR010982">
    <property type="entry name" value="Lambda_DNA-bd_dom_sf"/>
</dbReference>
<dbReference type="Pfam" id="PF13560">
    <property type="entry name" value="HTH_31"/>
    <property type="match status" value="1"/>
</dbReference>
<dbReference type="SMART" id="SM00530">
    <property type="entry name" value="HTH_XRE"/>
    <property type="match status" value="1"/>
</dbReference>
<keyword evidence="5" id="KW-1185">Reference proteome</keyword>
<accession>A0ABW5FRY1</accession>
<evidence type="ECO:0000313" key="4">
    <source>
        <dbReference type="EMBL" id="MFD2417780.1"/>
    </source>
</evidence>
<evidence type="ECO:0000256" key="1">
    <source>
        <dbReference type="ARBA" id="ARBA00023125"/>
    </source>
</evidence>
<dbReference type="InterPro" id="IPR050807">
    <property type="entry name" value="TransReg_Diox_bact_type"/>
</dbReference>
<feature type="domain" description="HTH cro/C1-type" evidence="3">
    <location>
        <begin position="14"/>
        <end position="69"/>
    </location>
</feature>
<organism evidence="4 5">
    <name type="scientific">Amycolatopsis pigmentata</name>
    <dbReference type="NCBI Taxonomy" id="450801"/>
    <lineage>
        <taxon>Bacteria</taxon>
        <taxon>Bacillati</taxon>
        <taxon>Actinomycetota</taxon>
        <taxon>Actinomycetes</taxon>
        <taxon>Pseudonocardiales</taxon>
        <taxon>Pseudonocardiaceae</taxon>
        <taxon>Amycolatopsis</taxon>
    </lineage>
</organism>
<feature type="compositionally biased region" description="Basic residues" evidence="2">
    <location>
        <begin position="10"/>
        <end position="20"/>
    </location>
</feature>
<protein>
    <submittedName>
        <fullName evidence="4">Helix-turn-helix domain-containing protein</fullName>
    </submittedName>
</protein>